<dbReference type="RefSeq" id="WP_186505819.1">
    <property type="nucleotide sequence ID" value="NZ_JACNEP010000003.1"/>
</dbReference>
<evidence type="ECO:0000313" key="2">
    <source>
        <dbReference type="Proteomes" id="UP000601768"/>
    </source>
</evidence>
<organism evidence="1 2">
    <name type="scientific">Neptunicella marina</name>
    <dbReference type="NCBI Taxonomy" id="2125989"/>
    <lineage>
        <taxon>Bacteria</taxon>
        <taxon>Pseudomonadati</taxon>
        <taxon>Pseudomonadota</taxon>
        <taxon>Gammaproteobacteria</taxon>
        <taxon>Alteromonadales</taxon>
        <taxon>Alteromonadaceae</taxon>
        <taxon>Neptunicella</taxon>
    </lineage>
</organism>
<evidence type="ECO:0008006" key="3">
    <source>
        <dbReference type="Google" id="ProtNLM"/>
    </source>
</evidence>
<dbReference type="SUPFAM" id="SSF56300">
    <property type="entry name" value="Metallo-dependent phosphatases"/>
    <property type="match status" value="1"/>
</dbReference>
<dbReference type="InterPro" id="IPR029052">
    <property type="entry name" value="Metallo-depent_PP-like"/>
</dbReference>
<reference evidence="1" key="2">
    <citation type="submission" date="2020-08" db="EMBL/GenBank/DDBJ databases">
        <authorList>
            <person name="Lai Q."/>
        </authorList>
    </citation>
    <scope>NUCLEOTIDE SEQUENCE</scope>
    <source>
        <strain evidence="1">S27-2</strain>
    </source>
</reference>
<protein>
    <recommendedName>
        <fullName evidence="3">Calcineurin-like phosphoesterase domain-containing protein</fullName>
    </recommendedName>
</protein>
<dbReference type="EMBL" id="JACNEP010000003">
    <property type="protein sequence ID" value="MBC3765347.1"/>
    <property type="molecule type" value="Genomic_DNA"/>
</dbReference>
<evidence type="ECO:0000313" key="1">
    <source>
        <dbReference type="EMBL" id="MBC3765347.1"/>
    </source>
</evidence>
<dbReference type="AlphaFoldDB" id="A0A8J6IT19"/>
<sequence>MAWWHSISEKLGMKKTKALELPGVRLAEAERGNRMCVSVSDIHLTDGTVGFQNLGEHAWQRFYQTLLQRCKSYYVEELVLLLDGDIVDLIRSSRWAEHGIYPWQREQRDEFSAVVTQIIHDIVEVQHKSFFRMLTSLEDKLKAEEGCSITKVELVITLGNHDKELLCVPDALAYFYEKGLNQPLKDISAQTRRTLGQMYGDETLFQSLESAPYFAFYYADCGFRLFSTHGQWRDPHNSLAVKSTYDLPGWKASDGWKLANWQQQKFAPFLEPCFGDTVAAGLLSTFIYRVKKAFAEQQCNEPRLSRIIDELDLYRPTYAALSRILQETSKMKKQNRGREAIVIIEKNLFNGIREWLSWPFVYESATPVIKLALKVGKSILLYLHKLDKGIEIPVLQRWLKLLAKIERFSNKGEKLSTMKTFPAYLPCYQHYGFQLHIEGHTHVPLQEQPALNNPQPATYINLGTWRDQIVMRKHSGYRRQGVLRALYILDLKNHTHTKEQRPRSFDYFVEDVVNWGDNKDALDNTGQLQAKF</sequence>
<name>A0A8J6IT19_9ALTE</name>
<proteinExistence type="predicted"/>
<gene>
    <name evidence="1" type="ORF">H8B19_05630</name>
</gene>
<dbReference type="Proteomes" id="UP000601768">
    <property type="component" value="Unassembled WGS sequence"/>
</dbReference>
<accession>A0A8J6IT19</accession>
<reference evidence="1" key="1">
    <citation type="journal article" date="2018" name="Int. J. Syst. Evol. Microbiol.">
        <title>Neptunicella marina gen. nov., sp. nov., isolated from surface seawater.</title>
        <authorList>
            <person name="Liu X."/>
            <person name="Lai Q."/>
            <person name="Du Y."/>
            <person name="Zhang X."/>
            <person name="Liu Z."/>
            <person name="Sun F."/>
            <person name="Shao Z."/>
        </authorList>
    </citation>
    <scope>NUCLEOTIDE SEQUENCE</scope>
    <source>
        <strain evidence="1">S27-2</strain>
    </source>
</reference>
<keyword evidence="2" id="KW-1185">Reference proteome</keyword>
<comment type="caution">
    <text evidence="1">The sequence shown here is derived from an EMBL/GenBank/DDBJ whole genome shotgun (WGS) entry which is preliminary data.</text>
</comment>